<protein>
    <submittedName>
        <fullName evidence="1">Uncharacterized protein</fullName>
    </submittedName>
</protein>
<sequence length="75" mass="8750">MKSNFNTKYDKTPSLFDINLSIKPELKNNSLKVSKAKQNFHNKENRDVKIIKNRNLFGSSLENIQTDDYQVGKFN</sequence>
<accession>A0A1X0QCJ8</accession>
<gene>
    <name evidence="1" type="ORF">HERIO_729</name>
</gene>
<dbReference type="VEuPathDB" id="MicrosporidiaDB:HERIO_729"/>
<dbReference type="Proteomes" id="UP000192356">
    <property type="component" value="Unassembled WGS sequence"/>
</dbReference>
<organism evidence="1 2">
    <name type="scientific">Hepatospora eriocheir</name>
    <dbReference type="NCBI Taxonomy" id="1081669"/>
    <lineage>
        <taxon>Eukaryota</taxon>
        <taxon>Fungi</taxon>
        <taxon>Fungi incertae sedis</taxon>
        <taxon>Microsporidia</taxon>
        <taxon>Hepatosporidae</taxon>
        <taxon>Hepatospora</taxon>
    </lineage>
</organism>
<dbReference type="VEuPathDB" id="MicrosporidiaDB:A0H76_1405"/>
<name>A0A1X0QCJ8_9MICR</name>
<proteinExistence type="predicted"/>
<dbReference type="EMBL" id="LVKB01000024">
    <property type="protein sequence ID" value="ORD97403.1"/>
    <property type="molecule type" value="Genomic_DNA"/>
</dbReference>
<evidence type="ECO:0000313" key="1">
    <source>
        <dbReference type="EMBL" id="ORD97403.1"/>
    </source>
</evidence>
<keyword evidence="2" id="KW-1185">Reference proteome</keyword>
<comment type="caution">
    <text evidence="1">The sequence shown here is derived from an EMBL/GenBank/DDBJ whole genome shotgun (WGS) entry which is preliminary data.</text>
</comment>
<evidence type="ECO:0000313" key="2">
    <source>
        <dbReference type="Proteomes" id="UP000192356"/>
    </source>
</evidence>
<dbReference type="AlphaFoldDB" id="A0A1X0QCJ8"/>
<reference evidence="1 2" key="1">
    <citation type="journal article" date="2017" name="Environ. Microbiol.">
        <title>Decay of the glycolytic pathway and adaptation to intranuclear parasitism within Enterocytozoonidae microsporidia.</title>
        <authorList>
            <person name="Wiredu Boakye D."/>
            <person name="Jaroenlak P."/>
            <person name="Prachumwat A."/>
            <person name="Williams T.A."/>
            <person name="Bateman K.S."/>
            <person name="Itsathitphaisarn O."/>
            <person name="Sritunyalucksana K."/>
            <person name="Paszkiewicz K.H."/>
            <person name="Moore K.A."/>
            <person name="Stentiford G.D."/>
            <person name="Williams B.A."/>
        </authorList>
    </citation>
    <scope>NUCLEOTIDE SEQUENCE [LARGE SCALE GENOMIC DNA]</scope>
    <source>
        <strain evidence="1 2">GB1</strain>
    </source>
</reference>